<dbReference type="GO" id="GO:0005886">
    <property type="term" value="C:plasma membrane"/>
    <property type="evidence" value="ECO:0007669"/>
    <property type="project" value="UniProtKB-SubCell"/>
</dbReference>
<keyword evidence="3" id="KW-1003">Cell membrane</keyword>
<evidence type="ECO:0000256" key="4">
    <source>
        <dbReference type="ARBA" id="ARBA00022692"/>
    </source>
</evidence>
<protein>
    <submittedName>
        <fullName evidence="8">Na(+)/H(+) antiporter subunit E1</fullName>
    </submittedName>
</protein>
<accession>A0A0B0ENS6</accession>
<comment type="subcellular location">
    <subcellularLocation>
        <location evidence="1">Cell membrane</location>
        <topology evidence="1">Multi-pass membrane protein</topology>
    </subcellularLocation>
</comment>
<dbReference type="GO" id="GO:0008324">
    <property type="term" value="F:monoatomic cation transmembrane transporter activity"/>
    <property type="evidence" value="ECO:0007669"/>
    <property type="project" value="InterPro"/>
</dbReference>
<dbReference type="EMBL" id="JRYO01000141">
    <property type="protein sequence ID" value="KHE92275.1"/>
    <property type="molecule type" value="Genomic_DNA"/>
</dbReference>
<dbReference type="Pfam" id="PF01899">
    <property type="entry name" value="MNHE"/>
    <property type="match status" value="1"/>
</dbReference>
<organism evidence="8 9">
    <name type="scientific">Candidatus Scalindua brodae</name>
    <dbReference type="NCBI Taxonomy" id="237368"/>
    <lineage>
        <taxon>Bacteria</taxon>
        <taxon>Pseudomonadati</taxon>
        <taxon>Planctomycetota</taxon>
        <taxon>Candidatus Brocadiia</taxon>
        <taxon>Candidatus Brocadiales</taxon>
        <taxon>Candidatus Scalinduaceae</taxon>
        <taxon>Candidatus Scalindua</taxon>
    </lineage>
</organism>
<sequence>MSFLITSIAMFSFWILLSGEFTFILITSGIVSSLIVAYLSHDIFIGKPDLKTETGRIFKFIRYLPWLLWEIVLANFEIAYLVLSPKLKVDPQIVRFKPDIKTDLGIVTLAHSITLTPGTVTVEANKEEFVIHAIWQKSAEGIINGKMQRKVKWIEEGTNELEGEKNV</sequence>
<evidence type="ECO:0000313" key="9">
    <source>
        <dbReference type="Proteomes" id="UP000030652"/>
    </source>
</evidence>
<dbReference type="eggNOG" id="COG1863">
    <property type="taxonomic scope" value="Bacteria"/>
</dbReference>
<dbReference type="InterPro" id="IPR002758">
    <property type="entry name" value="Cation_antiport_E"/>
</dbReference>
<dbReference type="AlphaFoldDB" id="A0A0B0ENS6"/>
<evidence type="ECO:0000313" key="8">
    <source>
        <dbReference type="EMBL" id="KHE92275.1"/>
    </source>
</evidence>
<keyword evidence="5 7" id="KW-1133">Transmembrane helix</keyword>
<gene>
    <name evidence="8" type="primary">mnhE1</name>
    <name evidence="8" type="ORF">SCABRO_01982</name>
</gene>
<keyword evidence="4 7" id="KW-0812">Transmembrane</keyword>
<keyword evidence="6 7" id="KW-0472">Membrane</keyword>
<evidence type="ECO:0000256" key="6">
    <source>
        <dbReference type="ARBA" id="ARBA00023136"/>
    </source>
</evidence>
<reference evidence="8 9" key="1">
    <citation type="submission" date="2014-10" db="EMBL/GenBank/DDBJ databases">
        <title>Draft genome of anammox bacterium scalindua brodae, obtained using differential coverage binning of sequence data from two enrichment reactors.</title>
        <authorList>
            <person name="Speth D.R."/>
            <person name="Russ L."/>
            <person name="Kartal B."/>
            <person name="Op den Camp H.J."/>
            <person name="Dutilh B.E."/>
            <person name="Jetten M.S."/>
        </authorList>
    </citation>
    <scope>NUCLEOTIDE SEQUENCE [LARGE SCALE GENOMIC DNA]</scope>
    <source>
        <strain evidence="8">RU1</strain>
    </source>
</reference>
<name>A0A0B0ENS6_9BACT</name>
<evidence type="ECO:0000256" key="1">
    <source>
        <dbReference type="ARBA" id="ARBA00004651"/>
    </source>
</evidence>
<dbReference type="PIRSF" id="PIRSF019239">
    <property type="entry name" value="MrpE"/>
    <property type="match status" value="1"/>
</dbReference>
<comment type="similarity">
    <text evidence="2">Belongs to the CPA3 antiporters (TC 2.A.63) subunit E family.</text>
</comment>
<evidence type="ECO:0000256" key="5">
    <source>
        <dbReference type="ARBA" id="ARBA00022989"/>
    </source>
</evidence>
<evidence type="ECO:0000256" key="7">
    <source>
        <dbReference type="SAM" id="Phobius"/>
    </source>
</evidence>
<evidence type="ECO:0000256" key="2">
    <source>
        <dbReference type="ARBA" id="ARBA00006228"/>
    </source>
</evidence>
<evidence type="ECO:0000256" key="3">
    <source>
        <dbReference type="ARBA" id="ARBA00022475"/>
    </source>
</evidence>
<dbReference type="PANTHER" id="PTHR34584:SF1">
    <property type="entry name" value="NA(+)_H(+) ANTIPORTER SUBUNIT E1"/>
    <property type="match status" value="1"/>
</dbReference>
<comment type="caution">
    <text evidence="8">The sequence shown here is derived from an EMBL/GenBank/DDBJ whole genome shotgun (WGS) entry which is preliminary data.</text>
</comment>
<feature type="transmembrane region" description="Helical" evidence="7">
    <location>
        <begin position="12"/>
        <end position="39"/>
    </location>
</feature>
<proteinExistence type="inferred from homology"/>
<dbReference type="Proteomes" id="UP000030652">
    <property type="component" value="Unassembled WGS sequence"/>
</dbReference>
<dbReference type="PANTHER" id="PTHR34584">
    <property type="entry name" value="NA(+)/H(+) ANTIPORTER SUBUNIT E1"/>
    <property type="match status" value="1"/>
</dbReference>